<keyword evidence="2" id="KW-1185">Reference proteome</keyword>
<dbReference type="AlphaFoldDB" id="I4B9J4"/>
<dbReference type="RefSeq" id="WP_014804450.1">
    <property type="nucleotide sequence ID" value="NC_018020.1"/>
</dbReference>
<accession>I4B9J4</accession>
<dbReference type="EMBL" id="CP002959">
    <property type="protein sequence ID" value="AFM13951.1"/>
    <property type="molecule type" value="Genomic_DNA"/>
</dbReference>
<dbReference type="HOGENOM" id="CLU_1011730_0_0_12"/>
<reference evidence="1 2" key="1">
    <citation type="submission" date="2012-06" db="EMBL/GenBank/DDBJ databases">
        <title>The complete chromosome of genome of Turneriella parva DSM 21527.</title>
        <authorList>
            <consortium name="US DOE Joint Genome Institute (JGI-PGF)"/>
            <person name="Lucas S."/>
            <person name="Han J."/>
            <person name="Lapidus A."/>
            <person name="Bruce D."/>
            <person name="Goodwin L."/>
            <person name="Pitluck S."/>
            <person name="Peters L."/>
            <person name="Kyrpides N."/>
            <person name="Mavromatis K."/>
            <person name="Ivanova N."/>
            <person name="Mikhailova N."/>
            <person name="Chertkov O."/>
            <person name="Detter J.C."/>
            <person name="Tapia R."/>
            <person name="Han C."/>
            <person name="Land M."/>
            <person name="Hauser L."/>
            <person name="Markowitz V."/>
            <person name="Cheng J.-F."/>
            <person name="Hugenholtz P."/>
            <person name="Woyke T."/>
            <person name="Wu D."/>
            <person name="Gronow S."/>
            <person name="Wellnitz S."/>
            <person name="Brambilla E."/>
            <person name="Klenk H.-P."/>
            <person name="Eisen J.A."/>
        </authorList>
    </citation>
    <scope>NUCLEOTIDE SEQUENCE [LARGE SCALE GENOMIC DNA]</scope>
    <source>
        <strain evidence="2">ATCC BAA-1111 / DSM 21527 / NCTC 11395 / H</strain>
    </source>
</reference>
<protein>
    <submittedName>
        <fullName evidence="1">Uncharacterized protein</fullName>
    </submittedName>
</protein>
<evidence type="ECO:0000313" key="2">
    <source>
        <dbReference type="Proteomes" id="UP000006048"/>
    </source>
</evidence>
<organism evidence="1 2">
    <name type="scientific">Turneriella parva (strain ATCC BAA-1111 / DSM 21527 / NCTC 11395 / H)</name>
    <name type="common">Leptospira parva</name>
    <dbReference type="NCBI Taxonomy" id="869212"/>
    <lineage>
        <taxon>Bacteria</taxon>
        <taxon>Pseudomonadati</taxon>
        <taxon>Spirochaetota</taxon>
        <taxon>Spirochaetia</taxon>
        <taxon>Leptospirales</taxon>
        <taxon>Leptospiraceae</taxon>
        <taxon>Turneriella</taxon>
    </lineage>
</organism>
<sequence>MIPKRLISRCRTLYANNRLGLLREFEGFDALKQKKAIFLEIFKTKQLPAVEIKFLHCDDLLEVLKDRKLRIRSYHCVGDLSWEIRVAINPRIKNGLDWDEKLGAKFGVVPILKYVINHYVGCYSSWCYTMAFDRKTKIFEFSPIKLPKQYSRLKSDFDTALNRLGFVSVDKRDFDTRISNVTTDTIHKGPVKFFDLVFTDIYGHEFEKSRFTTKPIKIDSTFREFTGTKNNFYEESITLNNGDEIFLIKEFGKKARLTLTYKNDKGKKHKRVFKL</sequence>
<name>I4B9J4_TURPD</name>
<evidence type="ECO:0000313" key="1">
    <source>
        <dbReference type="EMBL" id="AFM13951.1"/>
    </source>
</evidence>
<dbReference type="KEGG" id="tpx:Turpa_3313"/>
<gene>
    <name evidence="1" type="ordered locus">Turpa_3313</name>
</gene>
<dbReference type="Proteomes" id="UP000006048">
    <property type="component" value="Chromosome"/>
</dbReference>
<proteinExistence type="predicted"/>